<name>A0AAW0AVF7_9AGAR</name>
<feature type="coiled-coil region" evidence="1">
    <location>
        <begin position="801"/>
        <end position="828"/>
    </location>
</feature>
<feature type="compositionally biased region" description="Acidic residues" evidence="2">
    <location>
        <begin position="877"/>
        <end position="886"/>
    </location>
</feature>
<proteinExistence type="predicted"/>
<gene>
    <name evidence="3" type="ORF">VNI00_018611</name>
</gene>
<feature type="region of interest" description="Disordered" evidence="2">
    <location>
        <begin position="487"/>
        <end position="527"/>
    </location>
</feature>
<feature type="region of interest" description="Disordered" evidence="2">
    <location>
        <begin position="349"/>
        <end position="414"/>
    </location>
</feature>
<feature type="region of interest" description="Disordered" evidence="2">
    <location>
        <begin position="724"/>
        <end position="744"/>
    </location>
</feature>
<evidence type="ECO:0000256" key="1">
    <source>
        <dbReference type="SAM" id="Coils"/>
    </source>
</evidence>
<feature type="compositionally biased region" description="Basic residues" evidence="2">
    <location>
        <begin position="177"/>
        <end position="189"/>
    </location>
</feature>
<feature type="region of interest" description="Disordered" evidence="2">
    <location>
        <begin position="257"/>
        <end position="291"/>
    </location>
</feature>
<feature type="region of interest" description="Disordered" evidence="2">
    <location>
        <begin position="109"/>
        <end position="214"/>
    </location>
</feature>
<keyword evidence="4" id="KW-1185">Reference proteome</keyword>
<feature type="compositionally biased region" description="Basic and acidic residues" evidence="2">
    <location>
        <begin position="395"/>
        <end position="407"/>
    </location>
</feature>
<feature type="compositionally biased region" description="Polar residues" evidence="2">
    <location>
        <begin position="132"/>
        <end position="141"/>
    </location>
</feature>
<feature type="compositionally biased region" description="Polar residues" evidence="2">
    <location>
        <begin position="487"/>
        <end position="513"/>
    </location>
</feature>
<feature type="compositionally biased region" description="Polar residues" evidence="2">
    <location>
        <begin position="204"/>
        <end position="214"/>
    </location>
</feature>
<dbReference type="AlphaFoldDB" id="A0AAW0AVF7"/>
<protein>
    <submittedName>
        <fullName evidence="3">Uncharacterized protein</fullName>
    </submittedName>
</protein>
<evidence type="ECO:0000313" key="4">
    <source>
        <dbReference type="Proteomes" id="UP001383192"/>
    </source>
</evidence>
<feature type="compositionally biased region" description="Basic and acidic residues" evidence="2">
    <location>
        <begin position="864"/>
        <end position="876"/>
    </location>
</feature>
<dbReference type="Proteomes" id="UP001383192">
    <property type="component" value="Unassembled WGS sequence"/>
</dbReference>
<feature type="region of interest" description="Disordered" evidence="2">
    <location>
        <begin position="828"/>
        <end position="886"/>
    </location>
</feature>
<dbReference type="EMBL" id="JAYKXP010000252">
    <property type="protein sequence ID" value="KAK7017509.1"/>
    <property type="molecule type" value="Genomic_DNA"/>
</dbReference>
<sequence length="1133" mass="122997">MARLKAANKSESQHVLIMAQNAYHAAAQKADSVARSVNALERKEAEYKALRRRNKEWHHEYNVVVAQLAAERSSLEREQEKVERCLRALEKAEEISAAAEKLAKPNESIDTKNVDVTPANGSTSAAEAERMNVSSELSELSSDGYGKKDTAGKRPQRVRPTRGPKPAQVSAKNTKTTVRKGNRKTRKGRAGNSAHPAVDEAPEPSTSETPVTSEINTHGNEATVHEGVQAATATHGDISNSIANTDLVETALAKDVAASSTDPEGKNALEAADTIDSIAKPQDRGSSDINGDISTSISITNLTETALAENIAASSADPEDKNALEAADSVDLVAKPDHSIPDIEQAAQDAMTEHNHQPSTTMSDAPAVDNAPSIIEGPGGGISLATGAVQESGGSEDKGTHPDRGDTVEGAPSHGRISITESTISSLTPSNIETSTASMGLEVRDDLSNGMNGAAASRRVADENQSMDQNVSFKQRMNNALMNSVQSILDNSPPSTQYRPPNLRSSINANAGSGENVPFGGTDTGPDSHQPTVLLSEPINDRQAVPTQSDPATCTSSHTVEVQRVIPGLTELQEKLSRIPLGPEDGSADCPLQPFTVPPITHDIPGVSGNELFESVINGLFHRVFMGRSSLELAGAIRSGRQGVAGFCDFVIYFSAVGVHRSVFEPRIEKLSEAVDIAFPIEHAGHISKQHGDTSSGYTLEPPKDVLCETPRGDTATLQSHVKKGAEVNEKDPEVNEKDPEVNEKDRATLTLGLDGDNHQVKHESPPSMRLLNEVDTNGTFFKRLADSIASAEVTVSRSKVKKVETKRERLERLVAAAAARKERAAMKALSASAQKKRKTGTSTKVPVAVNTKSAHAGAPSASVEKHSGKRKHEEVTNADDDEYLPDMDEEEDYADDEHLHESYKQKANETVEQHFSRMSDLATTAVENFLENPRDPRKQQIPFGIRNWIRDNSNNCPIAGTTCVELSIHILTTKYGLIKCDYHHWSDKSTLKNDHTTELKPKSERIGLFGQLVTGVPKQPILLKRDTGKSPELGYCHCGCRVKDAVSGLFIYKTQKVYSETHQLDEGFNDLHMDPRNRNVLIRALEENTGLKMYERFSHVLSTDGLLRYVEVKEEEREALRRERLVGKRSVD</sequence>
<accession>A0AAW0AVF7</accession>
<feature type="coiled-coil region" evidence="1">
    <location>
        <begin position="33"/>
        <end position="102"/>
    </location>
</feature>
<keyword evidence="1" id="KW-0175">Coiled coil</keyword>
<comment type="caution">
    <text evidence="3">The sequence shown here is derived from an EMBL/GenBank/DDBJ whole genome shotgun (WGS) entry which is preliminary data.</text>
</comment>
<organism evidence="3 4">
    <name type="scientific">Paramarasmius palmivorus</name>
    <dbReference type="NCBI Taxonomy" id="297713"/>
    <lineage>
        <taxon>Eukaryota</taxon>
        <taxon>Fungi</taxon>
        <taxon>Dikarya</taxon>
        <taxon>Basidiomycota</taxon>
        <taxon>Agaricomycotina</taxon>
        <taxon>Agaricomycetes</taxon>
        <taxon>Agaricomycetidae</taxon>
        <taxon>Agaricales</taxon>
        <taxon>Marasmiineae</taxon>
        <taxon>Marasmiaceae</taxon>
        <taxon>Paramarasmius</taxon>
    </lineage>
</organism>
<reference evidence="3 4" key="1">
    <citation type="submission" date="2024-01" db="EMBL/GenBank/DDBJ databases">
        <title>A draft genome for a cacao thread blight-causing isolate of Paramarasmius palmivorus.</title>
        <authorList>
            <person name="Baruah I.K."/>
            <person name="Bukari Y."/>
            <person name="Amoako-Attah I."/>
            <person name="Meinhardt L.W."/>
            <person name="Bailey B.A."/>
            <person name="Cohen S.P."/>
        </authorList>
    </citation>
    <scope>NUCLEOTIDE SEQUENCE [LARGE SCALE GENOMIC DNA]</scope>
    <source>
        <strain evidence="3 4">GH-12</strain>
    </source>
</reference>
<evidence type="ECO:0000313" key="3">
    <source>
        <dbReference type="EMBL" id="KAK7017509.1"/>
    </source>
</evidence>
<evidence type="ECO:0000256" key="2">
    <source>
        <dbReference type="SAM" id="MobiDB-lite"/>
    </source>
</evidence>